<feature type="compositionally biased region" description="Basic and acidic residues" evidence="5">
    <location>
        <begin position="965"/>
        <end position="974"/>
    </location>
</feature>
<organism evidence="10 11">
    <name type="scientific">Penicillium bovifimosum</name>
    <dbReference type="NCBI Taxonomy" id="126998"/>
    <lineage>
        <taxon>Eukaryota</taxon>
        <taxon>Fungi</taxon>
        <taxon>Dikarya</taxon>
        <taxon>Ascomycota</taxon>
        <taxon>Pezizomycotina</taxon>
        <taxon>Eurotiomycetes</taxon>
        <taxon>Eurotiomycetidae</taxon>
        <taxon>Eurotiales</taxon>
        <taxon>Aspergillaceae</taxon>
        <taxon>Penicillium</taxon>
    </lineage>
</organism>
<feature type="compositionally biased region" description="Low complexity" evidence="5">
    <location>
        <begin position="67"/>
        <end position="86"/>
    </location>
</feature>
<feature type="chain" id="PRO_5040969828" description="Ras modification protein ERF4" evidence="7">
    <location>
        <begin position="22"/>
        <end position="1496"/>
    </location>
</feature>
<evidence type="ECO:0000256" key="4">
    <source>
        <dbReference type="ARBA" id="ARBA00023136"/>
    </source>
</evidence>
<feature type="region of interest" description="Disordered" evidence="5">
    <location>
        <begin position="105"/>
        <end position="132"/>
    </location>
</feature>
<reference evidence="10" key="2">
    <citation type="journal article" date="2023" name="IMA Fungus">
        <title>Comparative genomic study of the Penicillium genus elucidates a diverse pangenome and 15 lateral gene transfer events.</title>
        <authorList>
            <person name="Petersen C."/>
            <person name="Sorensen T."/>
            <person name="Nielsen M.R."/>
            <person name="Sondergaard T.E."/>
            <person name="Sorensen J.L."/>
            <person name="Fitzpatrick D.A."/>
            <person name="Frisvad J.C."/>
            <person name="Nielsen K.L."/>
        </authorList>
    </citation>
    <scope>NUCLEOTIDE SEQUENCE</scope>
    <source>
        <strain evidence="10">IBT 22155</strain>
    </source>
</reference>
<keyword evidence="4 6" id="KW-0472">Membrane</keyword>
<evidence type="ECO:0000259" key="8">
    <source>
        <dbReference type="Pfam" id="PF10256"/>
    </source>
</evidence>
<feature type="region of interest" description="Disordered" evidence="5">
    <location>
        <begin position="38"/>
        <end position="86"/>
    </location>
</feature>
<feature type="transmembrane region" description="Helical" evidence="6">
    <location>
        <begin position="144"/>
        <end position="164"/>
    </location>
</feature>
<keyword evidence="2 6" id="KW-0812">Transmembrane</keyword>
<feature type="compositionally biased region" description="Polar residues" evidence="5">
    <location>
        <begin position="114"/>
        <end position="123"/>
    </location>
</feature>
<dbReference type="GO" id="GO:0016020">
    <property type="term" value="C:membrane"/>
    <property type="evidence" value="ECO:0007669"/>
    <property type="project" value="UniProtKB-SubCell"/>
</dbReference>
<evidence type="ECO:0000256" key="1">
    <source>
        <dbReference type="ARBA" id="ARBA00004141"/>
    </source>
</evidence>
<dbReference type="InterPro" id="IPR025256">
    <property type="entry name" value="TM7S3/TM198-like_dom"/>
</dbReference>
<feature type="signal peptide" evidence="7">
    <location>
        <begin position="1"/>
        <end position="21"/>
    </location>
</feature>
<feature type="region of interest" description="Disordered" evidence="5">
    <location>
        <begin position="931"/>
        <end position="981"/>
    </location>
</feature>
<dbReference type="Pfam" id="PF13886">
    <property type="entry name" value="TM7S3_TM198"/>
    <property type="match status" value="1"/>
</dbReference>
<evidence type="ECO:0000256" key="5">
    <source>
        <dbReference type="SAM" id="MobiDB-lite"/>
    </source>
</evidence>
<feature type="compositionally biased region" description="Polar residues" evidence="5">
    <location>
        <begin position="474"/>
        <end position="485"/>
    </location>
</feature>
<feature type="compositionally biased region" description="Low complexity" evidence="5">
    <location>
        <begin position="1254"/>
        <end position="1265"/>
    </location>
</feature>
<proteinExistence type="predicted"/>
<keyword evidence="7" id="KW-0732">Signal</keyword>
<evidence type="ECO:0000259" key="9">
    <source>
        <dbReference type="Pfam" id="PF13886"/>
    </source>
</evidence>
<feature type="region of interest" description="Disordered" evidence="5">
    <location>
        <begin position="1193"/>
        <end position="1305"/>
    </location>
</feature>
<feature type="transmembrane region" description="Helical" evidence="6">
    <location>
        <begin position="254"/>
        <end position="271"/>
    </location>
</feature>
<feature type="region of interest" description="Disordered" evidence="5">
    <location>
        <begin position="627"/>
        <end position="730"/>
    </location>
</feature>
<dbReference type="GeneID" id="81400497"/>
<evidence type="ECO:0000256" key="3">
    <source>
        <dbReference type="ARBA" id="ARBA00022989"/>
    </source>
</evidence>
<dbReference type="PANTHER" id="PTHR39469">
    <property type="entry name" value="CHROMOSOME 1, WHOLE GENOME SHOTGUN SEQUENCE"/>
    <property type="match status" value="1"/>
</dbReference>
<keyword evidence="11" id="KW-1185">Reference proteome</keyword>
<feature type="domain" description="Golgin subfamily A member 7/ERF4" evidence="8">
    <location>
        <begin position="1350"/>
        <end position="1466"/>
    </location>
</feature>
<feature type="compositionally biased region" description="Pro residues" evidence="5">
    <location>
        <begin position="950"/>
        <end position="963"/>
    </location>
</feature>
<comment type="subcellular location">
    <subcellularLocation>
        <location evidence="1">Membrane</location>
        <topology evidence="1">Multi-pass membrane protein</topology>
    </subcellularLocation>
</comment>
<accession>A0A9W9LA05</accession>
<feature type="compositionally biased region" description="Basic and acidic residues" evidence="5">
    <location>
        <begin position="450"/>
        <end position="463"/>
    </location>
</feature>
<dbReference type="RefSeq" id="XP_056526493.1">
    <property type="nucleotide sequence ID" value="XM_056661327.1"/>
</dbReference>
<evidence type="ECO:0000313" key="10">
    <source>
        <dbReference type="EMBL" id="KAJ5146019.1"/>
    </source>
</evidence>
<sequence length="1496" mass="163468">MRWQSLLTLIASLFLLAGTLAAPASIPGRSDKVANLEARQEPDPTTNNKHKPSEASPTETEKDVSKTATDASTTAEATTTGNTASTTALTTATTHATATDTAAAASSTIPSLDGATTSSQKQAADSRRPTYSGGLPIKPTITPAWGVGGFILLALGAVLAFIGVRKQWVQIFLSTGLLSALGVTVLIIYLMSPPVSNAVQGGYLVAVFFTGAVFGALSLVFREICEGLGCLLGGFCLSMWFLALKSGGLLTENGPKAGMIIAFTVGFYSLSFSHYTRAYGLIGCTSFSGATALVLGVDCYSRAGLKEFWLYIWGLNDNAFPLRTDTYPVTRGIRVELAATIMVAVLGVISQMRLWNVIKERRAKEENSRLELERKIEEEDAEVGRRLEEKNIQERAEWELMYGGGKATSVSETAVGDSRRGSDGFTSSDNEKELEGDVELQEMQSPDISDCEKRELGENDNRGLEAVPEEDVSQNDQSGEPSQDQRSQKEGHREEKMPRPVTPVVTHVLGEVNDDSSEIGADIGSEVGTPRSNRLSGRGILNRLSWRNSNGVVLSSQSQEALVARDDNSSVLGVVDDLHEMSVGCPSVIADTEVTEQELTSPEAVVDFKDGVDSQAVQKAEVDCNATTAQQHAEEVSTEQHSASRTVEHTSSPEKAVLVDRALEESKAPEPTTQLPSSENDEKVESVKQVSEDLPTTAETTKTESITEPKLDTTPEPLVEQTQSKPEPETKVIKRLDASAIKSLPEQTSRMIHSYRTNEWAKHLANADTPEMEPIFDEPEPEAEDLEVHETPAVVDVDGLLQTPLTAQPPPVINRPEVYEVDSQQFAYVQSAPPPDIPRPKTRNTVHGLITTKPSVSRNNSTASVNMVRSSSGLISAMQQPGLTSQRSTSTPLLTITTVNNEEPGPSPRWSGPPPLLAVRENRIRNRLSSTSNRYDPWASRNQSRQSLPEIPPIVSPISPPLSVPEERDEHQPTDEDDIPLSKRRALLQRQTMESPSAASLHSLEGAHSPVVYPAPAHAGELNRSASRMAAWRQSVREELYPKRDSLALQSPPLSPNAERPRTWGSVQQMREASSAQLGNAIAEGMQRGNMTDLHRQAMRRMQASANRLLPLSREAEPSRQTQDSLPRSPTHAPVESTPFFVRAQRRQCVPLSGPPSLLRPPAVRLVNPVNYVPRITPITVLPQHSDESLALTRTHSRDAHPLLSIPERRRSRLTPTTPSSLHVERSQGETESGRTSIALPRHHRRSEPYSPTEEMAAAFAGSAARETENLRPPEAVHLSQDGTRQNDRPRHAQSQTSLRSQSQIAAIPSNTGQAADVAEELAWGPAHPCFPHVNPHVPIGSREHMTTRIIRIKRDWMIKGDLAPTFSNLYPEILDPLLSEQEFRRVISTVNEGIIKAFDPFSLRNWFDGAMGLLTGWVWDDINAPATKHQLQKVEDWLENWNREVGDKEGVHIWSLRRTAYMSLDIQIPDPKVGIVPSEAPSAPNTRPSTGIGGG</sequence>
<reference evidence="10" key="1">
    <citation type="submission" date="2022-11" db="EMBL/GenBank/DDBJ databases">
        <authorList>
            <person name="Petersen C."/>
        </authorList>
    </citation>
    <scope>NUCLEOTIDE SEQUENCE</scope>
    <source>
        <strain evidence="10">IBT 22155</strain>
    </source>
</reference>
<dbReference type="PANTHER" id="PTHR39469:SF1">
    <property type="entry name" value="DUF4203 DOMAIN-CONTAINING PROTEIN"/>
    <property type="match status" value="1"/>
</dbReference>
<feature type="compositionally biased region" description="Polar residues" evidence="5">
    <location>
        <begin position="931"/>
        <end position="946"/>
    </location>
</feature>
<comment type="caution">
    <text evidence="10">The sequence shown here is derived from an EMBL/GenBank/DDBJ whole genome shotgun (WGS) entry which is preliminary data.</text>
</comment>
<feature type="transmembrane region" description="Helical" evidence="6">
    <location>
        <begin position="171"/>
        <end position="191"/>
    </location>
</feature>
<evidence type="ECO:0000256" key="2">
    <source>
        <dbReference type="ARBA" id="ARBA00022692"/>
    </source>
</evidence>
<name>A0A9W9LA05_9EURO</name>
<feature type="compositionally biased region" description="Polar residues" evidence="5">
    <location>
        <begin position="1293"/>
        <end position="1305"/>
    </location>
</feature>
<protein>
    <recommendedName>
        <fullName evidence="12">Ras modification protein ERF4</fullName>
    </recommendedName>
</protein>
<dbReference type="Pfam" id="PF10256">
    <property type="entry name" value="Erf4"/>
    <property type="match status" value="1"/>
</dbReference>
<feature type="transmembrane region" description="Helical" evidence="6">
    <location>
        <begin position="228"/>
        <end position="248"/>
    </location>
</feature>
<keyword evidence="3 6" id="KW-1133">Transmembrane helix</keyword>
<feature type="compositionally biased region" description="Basic and acidic residues" evidence="5">
    <location>
        <begin position="701"/>
        <end position="713"/>
    </location>
</feature>
<evidence type="ECO:0008006" key="12">
    <source>
        <dbReference type="Google" id="ProtNLM"/>
    </source>
</evidence>
<dbReference type="Proteomes" id="UP001149079">
    <property type="component" value="Unassembled WGS sequence"/>
</dbReference>
<dbReference type="InterPro" id="IPR019383">
    <property type="entry name" value="Golgin_A_7/ERF4"/>
</dbReference>
<dbReference type="EMBL" id="JAPQKL010000001">
    <property type="protein sequence ID" value="KAJ5146019.1"/>
    <property type="molecule type" value="Genomic_DNA"/>
</dbReference>
<feature type="compositionally biased region" description="Polar residues" evidence="5">
    <location>
        <begin position="1119"/>
        <end position="1128"/>
    </location>
</feature>
<feature type="region of interest" description="Disordered" evidence="5">
    <location>
        <begin position="1110"/>
        <end position="1140"/>
    </location>
</feature>
<feature type="compositionally biased region" description="Basic and acidic residues" evidence="5">
    <location>
        <begin position="1223"/>
        <end position="1233"/>
    </location>
</feature>
<feature type="transmembrane region" description="Helical" evidence="6">
    <location>
        <begin position="203"/>
        <end position="221"/>
    </location>
</feature>
<feature type="compositionally biased region" description="Basic and acidic residues" evidence="5">
    <location>
        <begin position="486"/>
        <end position="498"/>
    </location>
</feature>
<feature type="compositionally biased region" description="Basic and acidic residues" evidence="5">
    <location>
        <begin position="646"/>
        <end position="668"/>
    </location>
</feature>
<gene>
    <name evidence="10" type="ORF">N7515_000583</name>
</gene>
<feature type="domain" description="TM7S3/TM198-like" evidence="9">
    <location>
        <begin position="149"/>
        <end position="352"/>
    </location>
</feature>
<evidence type="ECO:0000256" key="7">
    <source>
        <dbReference type="SAM" id="SignalP"/>
    </source>
</evidence>
<feature type="region of interest" description="Disordered" evidence="5">
    <location>
        <begin position="1476"/>
        <end position="1496"/>
    </location>
</feature>
<feature type="region of interest" description="Disordered" evidence="5">
    <location>
        <begin position="409"/>
        <end position="501"/>
    </location>
</feature>
<evidence type="ECO:0000313" key="11">
    <source>
        <dbReference type="Proteomes" id="UP001149079"/>
    </source>
</evidence>
<evidence type="ECO:0000256" key="6">
    <source>
        <dbReference type="SAM" id="Phobius"/>
    </source>
</evidence>
<dbReference type="OrthoDB" id="5377273at2759"/>